<protein>
    <submittedName>
        <fullName evidence="2">Uncharacterized protein</fullName>
    </submittedName>
</protein>
<sequence length="99" mass="11438">MVGGIPMHFLELIFSYFKENFNSIRKEEDLQRKVEKGSVNIGQKESCFPGKGPEGNHGKEQLISSWPINKETSPINRRRMSEEEKRNPLTTGRVRSIDF</sequence>
<feature type="region of interest" description="Disordered" evidence="1">
    <location>
        <begin position="43"/>
        <end position="99"/>
    </location>
</feature>
<accession>A0AAV4MPZ2</accession>
<comment type="caution">
    <text evidence="2">The sequence shown here is derived from an EMBL/GenBank/DDBJ whole genome shotgun (WGS) entry which is preliminary data.</text>
</comment>
<dbReference type="AlphaFoldDB" id="A0AAV4MPZ2"/>
<feature type="compositionally biased region" description="Polar residues" evidence="1">
    <location>
        <begin position="62"/>
        <end position="75"/>
    </location>
</feature>
<organism evidence="2 3">
    <name type="scientific">Caerostris extrusa</name>
    <name type="common">Bark spider</name>
    <name type="synonym">Caerostris bankana</name>
    <dbReference type="NCBI Taxonomy" id="172846"/>
    <lineage>
        <taxon>Eukaryota</taxon>
        <taxon>Metazoa</taxon>
        <taxon>Ecdysozoa</taxon>
        <taxon>Arthropoda</taxon>
        <taxon>Chelicerata</taxon>
        <taxon>Arachnida</taxon>
        <taxon>Araneae</taxon>
        <taxon>Araneomorphae</taxon>
        <taxon>Entelegynae</taxon>
        <taxon>Araneoidea</taxon>
        <taxon>Araneidae</taxon>
        <taxon>Caerostris</taxon>
    </lineage>
</organism>
<keyword evidence="3" id="KW-1185">Reference proteome</keyword>
<dbReference type="Proteomes" id="UP001054945">
    <property type="component" value="Unassembled WGS sequence"/>
</dbReference>
<reference evidence="2 3" key="1">
    <citation type="submission" date="2021-06" db="EMBL/GenBank/DDBJ databases">
        <title>Caerostris extrusa draft genome.</title>
        <authorList>
            <person name="Kono N."/>
            <person name="Arakawa K."/>
        </authorList>
    </citation>
    <scope>NUCLEOTIDE SEQUENCE [LARGE SCALE GENOMIC DNA]</scope>
</reference>
<evidence type="ECO:0000256" key="1">
    <source>
        <dbReference type="SAM" id="MobiDB-lite"/>
    </source>
</evidence>
<proteinExistence type="predicted"/>
<evidence type="ECO:0000313" key="3">
    <source>
        <dbReference type="Proteomes" id="UP001054945"/>
    </source>
</evidence>
<dbReference type="EMBL" id="BPLR01020069">
    <property type="protein sequence ID" value="GIX74455.1"/>
    <property type="molecule type" value="Genomic_DNA"/>
</dbReference>
<name>A0AAV4MPZ2_CAEEX</name>
<gene>
    <name evidence="2" type="ORF">CEXT_467821</name>
</gene>
<evidence type="ECO:0000313" key="2">
    <source>
        <dbReference type="EMBL" id="GIX74455.1"/>
    </source>
</evidence>